<dbReference type="eggNOG" id="ENOG50339Y2">
    <property type="taxonomic scope" value="Bacteria"/>
</dbReference>
<dbReference type="AlphaFoldDB" id="K8WYP7"/>
<keyword evidence="2" id="KW-1185">Reference proteome</keyword>
<dbReference type="RefSeq" id="WP_008911398.1">
    <property type="nucleotide sequence ID" value="NZ_KB233222.1"/>
</dbReference>
<evidence type="ECO:0000313" key="1">
    <source>
        <dbReference type="EMBL" id="EKT62507.1"/>
    </source>
</evidence>
<proteinExistence type="predicted"/>
<dbReference type="EMBL" id="AKKL01000019">
    <property type="protein sequence ID" value="EKT62507.1"/>
    <property type="molecule type" value="Genomic_DNA"/>
</dbReference>
<dbReference type="PATRIC" id="fig|1141662.3.peg.1390"/>
<dbReference type="Proteomes" id="UP000009336">
    <property type="component" value="Unassembled WGS sequence"/>
</dbReference>
<dbReference type="HOGENOM" id="CLU_154507_0_1_6"/>
<gene>
    <name evidence="1" type="ORF">OOA_06858</name>
</gene>
<sequence>MNIQNITVQTLINGKQHSLELILKSGSEIGYQITLLMNNQPPSTVTDIDFYECFARLREQNADITFLCKGAKINVYPSRMARQMSGGMMAYECTIGQPALLENIVSIFDFDEHNIAKHPDEQVAFHQEWLNSF</sequence>
<organism evidence="1 2">
    <name type="scientific">Providencia burhodogranariea DSM 19968</name>
    <dbReference type="NCBI Taxonomy" id="1141662"/>
    <lineage>
        <taxon>Bacteria</taxon>
        <taxon>Pseudomonadati</taxon>
        <taxon>Pseudomonadota</taxon>
        <taxon>Gammaproteobacteria</taxon>
        <taxon>Enterobacterales</taxon>
        <taxon>Morganellaceae</taxon>
        <taxon>Providencia</taxon>
    </lineage>
</organism>
<protein>
    <submittedName>
        <fullName evidence="1">Uncharacterized protein</fullName>
    </submittedName>
</protein>
<name>K8WYP7_9GAMM</name>
<accession>K8WYP7</accession>
<dbReference type="OrthoDB" id="775526at2"/>
<comment type="caution">
    <text evidence="1">The sequence shown here is derived from an EMBL/GenBank/DDBJ whole genome shotgun (WGS) entry which is preliminary data.</text>
</comment>
<dbReference type="STRING" id="1141662.OOA_06858"/>
<evidence type="ECO:0000313" key="2">
    <source>
        <dbReference type="Proteomes" id="UP000009336"/>
    </source>
</evidence>
<reference evidence="1 2" key="1">
    <citation type="journal article" date="2012" name="BMC Genomics">
        <title>Comparative genomics of bacteria in the genus Providencia isolated from wild Drosophila melanogaster.</title>
        <authorList>
            <person name="Galac M.R."/>
            <person name="Lazzaro B.P."/>
        </authorList>
    </citation>
    <scope>NUCLEOTIDE SEQUENCE [LARGE SCALE GENOMIC DNA]</scope>
    <source>
        <strain evidence="1 2">DSM 19968</strain>
    </source>
</reference>